<evidence type="ECO:0000259" key="11">
    <source>
        <dbReference type="PROSITE" id="PS50949"/>
    </source>
</evidence>
<dbReference type="GO" id="GO:0008483">
    <property type="term" value="F:transaminase activity"/>
    <property type="evidence" value="ECO:0007669"/>
    <property type="project" value="UniProtKB-KW"/>
</dbReference>
<dbReference type="STRING" id="479434.Sthe_2225"/>
<dbReference type="PRINTS" id="PR00035">
    <property type="entry name" value="HTHGNTR"/>
</dbReference>
<evidence type="ECO:0000256" key="8">
    <source>
        <dbReference type="ARBA" id="ARBA00023015"/>
    </source>
</evidence>
<comment type="cofactor">
    <cofactor evidence="1">
        <name>pyridoxal 5'-phosphate</name>
        <dbReference type="ChEBI" id="CHEBI:597326"/>
    </cofactor>
</comment>
<dbReference type="PROSITE" id="PS50949">
    <property type="entry name" value="HTH_GNTR"/>
    <property type="match status" value="1"/>
</dbReference>
<organism evidence="12 13">
    <name type="scientific">Sphaerobacter thermophilus (strain ATCC 49802 / DSM 20745 / KCCM 41009 / NCIMB 13125 / S 6022)</name>
    <dbReference type="NCBI Taxonomy" id="479434"/>
    <lineage>
        <taxon>Bacteria</taxon>
        <taxon>Pseudomonadati</taxon>
        <taxon>Thermomicrobiota</taxon>
        <taxon>Thermomicrobia</taxon>
        <taxon>Sphaerobacterales</taxon>
        <taxon>Sphaerobacterineae</taxon>
        <taxon>Sphaerobacteraceae</taxon>
        <taxon>Sphaerobacter</taxon>
    </lineage>
</organism>
<reference evidence="12 13" key="2">
    <citation type="journal article" date="2010" name="Stand. Genomic Sci.">
        <title>Complete genome sequence of Desulfohalobium retbaense type strain (HR(100)).</title>
        <authorList>
            <person name="Spring S."/>
            <person name="Nolan M."/>
            <person name="Lapidus A."/>
            <person name="Glavina Del Rio T."/>
            <person name="Copeland A."/>
            <person name="Tice H."/>
            <person name="Cheng J.F."/>
            <person name="Lucas S."/>
            <person name="Land M."/>
            <person name="Chen F."/>
            <person name="Bruce D."/>
            <person name="Goodwin L."/>
            <person name="Pitluck S."/>
            <person name="Ivanova N."/>
            <person name="Mavromatis K."/>
            <person name="Mikhailova N."/>
            <person name="Pati A."/>
            <person name="Chen A."/>
            <person name="Palaniappan K."/>
            <person name="Hauser L."/>
            <person name="Chang Y.J."/>
            <person name="Jeffries C.D."/>
            <person name="Munk C."/>
            <person name="Kiss H."/>
            <person name="Chain P."/>
            <person name="Han C."/>
            <person name="Brettin T."/>
            <person name="Detter J.C."/>
            <person name="Schuler E."/>
            <person name="Goker M."/>
            <person name="Rohde M."/>
            <person name="Bristow J."/>
            <person name="Eisen J.A."/>
            <person name="Markowitz V."/>
            <person name="Hugenholtz P."/>
            <person name="Kyrpides N.C."/>
            <person name="Klenk H.P."/>
        </authorList>
    </citation>
    <scope>NUCLEOTIDE SEQUENCE [LARGE SCALE GENOMIC DNA]</scope>
    <source>
        <strain evidence="13">ATCC 49802 / DSM 20745 / S 6022</strain>
    </source>
</reference>
<evidence type="ECO:0000256" key="1">
    <source>
        <dbReference type="ARBA" id="ARBA00001933"/>
    </source>
</evidence>
<dbReference type="Gene3D" id="1.10.10.10">
    <property type="entry name" value="Winged helix-like DNA-binding domain superfamily/Winged helix DNA-binding domain"/>
    <property type="match status" value="1"/>
</dbReference>
<evidence type="ECO:0000256" key="7">
    <source>
        <dbReference type="ARBA" id="ARBA00022898"/>
    </source>
</evidence>
<dbReference type="Gene3D" id="3.40.640.10">
    <property type="entry name" value="Type I PLP-dependent aspartate aminotransferase-like (Major domain)"/>
    <property type="match status" value="1"/>
</dbReference>
<dbReference type="InterPro" id="IPR004839">
    <property type="entry name" value="Aminotransferase_I/II_large"/>
</dbReference>
<keyword evidence="8" id="KW-0805">Transcription regulation</keyword>
<dbReference type="PANTHER" id="PTHR46577">
    <property type="entry name" value="HTH-TYPE TRANSCRIPTIONAL REGULATORY PROTEIN GABR"/>
    <property type="match status" value="1"/>
</dbReference>
<dbReference type="InterPro" id="IPR000524">
    <property type="entry name" value="Tscrpt_reg_HTH_GntR"/>
</dbReference>
<name>D1C6M2_SPHTD</name>
<gene>
    <name evidence="12" type="ordered locus">Sthe_2225</name>
</gene>
<dbReference type="AlphaFoldDB" id="D1C6M2"/>
<dbReference type="InterPro" id="IPR051446">
    <property type="entry name" value="HTH_trans_reg/aminotransferase"/>
</dbReference>
<keyword evidence="9" id="KW-0238">DNA-binding</keyword>
<keyword evidence="10" id="KW-0804">Transcription</keyword>
<dbReference type="Pfam" id="PF00392">
    <property type="entry name" value="GntR"/>
    <property type="match status" value="1"/>
</dbReference>
<dbReference type="FunCoup" id="D1C6M2">
    <property type="interactions" value="204"/>
</dbReference>
<dbReference type="KEGG" id="sti:Sthe_2225"/>
<dbReference type="InterPro" id="IPR036388">
    <property type="entry name" value="WH-like_DNA-bd_sf"/>
</dbReference>
<dbReference type="InterPro" id="IPR015424">
    <property type="entry name" value="PyrdxlP-dep_Trfase"/>
</dbReference>
<evidence type="ECO:0000256" key="10">
    <source>
        <dbReference type="ARBA" id="ARBA00023163"/>
    </source>
</evidence>
<evidence type="ECO:0000256" key="5">
    <source>
        <dbReference type="ARBA" id="ARBA00022576"/>
    </source>
</evidence>
<keyword evidence="13" id="KW-1185">Reference proteome</keyword>
<dbReference type="GO" id="GO:0003700">
    <property type="term" value="F:DNA-binding transcription factor activity"/>
    <property type="evidence" value="ECO:0007669"/>
    <property type="project" value="InterPro"/>
</dbReference>
<dbReference type="SUPFAM" id="SSF46785">
    <property type="entry name" value="Winged helix' DNA-binding domain"/>
    <property type="match status" value="1"/>
</dbReference>
<sequence>MIVELDRSRELPLYLQISRQIRDQIRSGELPPGTRLPPERRLAAMLGVNRTTVVNAYRELAAEGLIVGHVGRGTIVAGAAGDGAGTGEPRGIPWGQLFTEATDVMNDPLLRDTMLVSARADVISLATGIPSPELYPIDAIRALLDEALHTAGQELLQHCPTEGYPPLRAALADWMAGNGPPPEPDQVLVVAGSQQGLYLLARALLEPGDLVAVESPTYLGAIQVFRAAGARLLPIPVDADGMRVGLLEDLIARRRPKLIYTLPTFQNPTGATMSLERRHRLLALAAREQVPVVEDDPYGALRYDGRPIPPLRALDSHGSVIYLSTLSKVLFPGFRIGWIAGPRPLIERLALMKQIVDLDTNPLAQWAVWAFLDRGLLAEHVERLRQAYPRRRDAMLAAIERHCAGMLTCERPDGGLYVWGRLADGLRARDLLPEAARRGVAIAPGSSFHPDGEGENTLRLNFTLPREEEIDLAIARLGEAIAALRGSRSTGAERRDAARATPIV</sequence>
<evidence type="ECO:0000256" key="4">
    <source>
        <dbReference type="ARBA" id="ARBA00011738"/>
    </source>
</evidence>
<dbReference type="Proteomes" id="UP000002027">
    <property type="component" value="Chromosome 1"/>
</dbReference>
<dbReference type="InterPro" id="IPR015421">
    <property type="entry name" value="PyrdxlP-dep_Trfase_major"/>
</dbReference>
<dbReference type="Pfam" id="PF00155">
    <property type="entry name" value="Aminotran_1_2"/>
    <property type="match status" value="1"/>
</dbReference>
<comment type="subunit">
    <text evidence="4">Homodimer.</text>
</comment>
<keyword evidence="7" id="KW-0663">Pyridoxal phosphate</keyword>
<dbReference type="HOGENOM" id="CLU_017584_0_1_0"/>
<reference evidence="13" key="1">
    <citation type="submission" date="2009-11" db="EMBL/GenBank/DDBJ databases">
        <title>The complete chromosome 1 of Sphaerobacter thermophilus DSM 20745.</title>
        <authorList>
            <person name="Lucas S."/>
            <person name="Copeland A."/>
            <person name="Lapidus A."/>
            <person name="Glavina del Rio T."/>
            <person name="Dalin E."/>
            <person name="Tice H."/>
            <person name="Bruce D."/>
            <person name="Goodwin L."/>
            <person name="Pitluck S."/>
            <person name="Kyrpides N."/>
            <person name="Mavromatis K."/>
            <person name="Ivanova N."/>
            <person name="Mikhailova N."/>
            <person name="LaButti K.M."/>
            <person name="Clum A."/>
            <person name="Sun H.I."/>
            <person name="Brettin T."/>
            <person name="Detter J.C."/>
            <person name="Han C."/>
            <person name="Larimer F."/>
            <person name="Land M."/>
            <person name="Hauser L."/>
            <person name="Markowitz V."/>
            <person name="Cheng J.F."/>
            <person name="Hugenholtz P."/>
            <person name="Woyke T."/>
            <person name="Wu D."/>
            <person name="Steenblock K."/>
            <person name="Schneider S."/>
            <person name="Pukall R."/>
            <person name="Goeker M."/>
            <person name="Klenk H.P."/>
            <person name="Eisen J.A."/>
        </authorList>
    </citation>
    <scope>NUCLEOTIDE SEQUENCE [LARGE SCALE GENOMIC DNA]</scope>
    <source>
        <strain evidence="13">ATCC 49802 / DSM 20745 / S 6022</strain>
    </source>
</reference>
<evidence type="ECO:0000313" key="12">
    <source>
        <dbReference type="EMBL" id="ACZ39647.1"/>
    </source>
</evidence>
<comment type="similarity">
    <text evidence="2">In the C-terminal section; belongs to the class-I pyridoxal-phosphate-dependent aminotransferase family.</text>
</comment>
<dbReference type="eggNOG" id="COG1167">
    <property type="taxonomic scope" value="Bacteria"/>
</dbReference>
<comment type="similarity">
    <text evidence="3">Belongs to the class-I pyridoxal-phosphate-dependent aminotransferase family.</text>
</comment>
<accession>D1C6M2</accession>
<evidence type="ECO:0000256" key="2">
    <source>
        <dbReference type="ARBA" id="ARBA00005384"/>
    </source>
</evidence>
<dbReference type="RefSeq" id="WP_012872692.1">
    <property type="nucleotide sequence ID" value="NC_013523.1"/>
</dbReference>
<protein>
    <submittedName>
        <fullName evidence="12">Transcriptional regulator, GntR family with aminotransferase domain protein</fullName>
    </submittedName>
</protein>
<dbReference type="FunFam" id="3.40.640.10:FF:000053">
    <property type="entry name" value="Aminotransferase, class I"/>
    <property type="match status" value="1"/>
</dbReference>
<evidence type="ECO:0000256" key="3">
    <source>
        <dbReference type="ARBA" id="ARBA00007441"/>
    </source>
</evidence>
<dbReference type="Gene3D" id="3.90.1150.10">
    <property type="entry name" value="Aspartate Aminotransferase, domain 1"/>
    <property type="match status" value="1"/>
</dbReference>
<dbReference type="EMBL" id="CP001823">
    <property type="protein sequence ID" value="ACZ39647.1"/>
    <property type="molecule type" value="Genomic_DNA"/>
</dbReference>
<keyword evidence="5 12" id="KW-0032">Aminotransferase</keyword>
<dbReference type="CDD" id="cd00609">
    <property type="entry name" value="AAT_like"/>
    <property type="match status" value="1"/>
</dbReference>
<dbReference type="SUPFAM" id="SSF53383">
    <property type="entry name" value="PLP-dependent transferases"/>
    <property type="match status" value="1"/>
</dbReference>
<keyword evidence="6 12" id="KW-0808">Transferase</keyword>
<dbReference type="GO" id="GO:0030170">
    <property type="term" value="F:pyridoxal phosphate binding"/>
    <property type="evidence" value="ECO:0007669"/>
    <property type="project" value="InterPro"/>
</dbReference>
<proteinExistence type="inferred from homology"/>
<dbReference type="CDD" id="cd07377">
    <property type="entry name" value="WHTH_GntR"/>
    <property type="match status" value="1"/>
</dbReference>
<dbReference type="OrthoDB" id="9802328at2"/>
<evidence type="ECO:0000313" key="13">
    <source>
        <dbReference type="Proteomes" id="UP000002027"/>
    </source>
</evidence>
<dbReference type="InterPro" id="IPR036390">
    <property type="entry name" value="WH_DNA-bd_sf"/>
</dbReference>
<dbReference type="GO" id="GO:0003677">
    <property type="term" value="F:DNA binding"/>
    <property type="evidence" value="ECO:0007669"/>
    <property type="project" value="UniProtKB-KW"/>
</dbReference>
<evidence type="ECO:0000256" key="9">
    <source>
        <dbReference type="ARBA" id="ARBA00023125"/>
    </source>
</evidence>
<evidence type="ECO:0000256" key="6">
    <source>
        <dbReference type="ARBA" id="ARBA00022679"/>
    </source>
</evidence>
<dbReference type="PANTHER" id="PTHR46577:SF1">
    <property type="entry name" value="HTH-TYPE TRANSCRIPTIONAL REGULATORY PROTEIN GABR"/>
    <property type="match status" value="1"/>
</dbReference>
<dbReference type="SMART" id="SM00345">
    <property type="entry name" value="HTH_GNTR"/>
    <property type="match status" value="1"/>
</dbReference>
<dbReference type="InParanoid" id="D1C6M2"/>
<feature type="domain" description="HTH gntR-type" evidence="11">
    <location>
        <begin position="11"/>
        <end position="79"/>
    </location>
</feature>
<dbReference type="InterPro" id="IPR015422">
    <property type="entry name" value="PyrdxlP-dep_Trfase_small"/>
</dbReference>